<protein>
    <submittedName>
        <fullName evidence="2">Uncharacterized protein</fullName>
    </submittedName>
</protein>
<gene>
    <name evidence="2" type="ORF">DPMN_148470</name>
</gene>
<accession>A0A9D4J3W9</accession>
<sequence>MNEGHLRSKVTLNSYAEKNPIVNTNDDDGFDGDHDSYSGEEVDGCCVDDSGNDYGGDCDDNDNDGFDIYDD</sequence>
<dbReference type="AlphaFoldDB" id="A0A9D4J3W9"/>
<evidence type="ECO:0000256" key="1">
    <source>
        <dbReference type="SAM" id="MobiDB-lite"/>
    </source>
</evidence>
<dbReference type="Proteomes" id="UP000828390">
    <property type="component" value="Unassembled WGS sequence"/>
</dbReference>
<reference evidence="2" key="2">
    <citation type="submission" date="2020-11" db="EMBL/GenBank/DDBJ databases">
        <authorList>
            <person name="McCartney M.A."/>
            <person name="Auch B."/>
            <person name="Kono T."/>
            <person name="Mallez S."/>
            <person name="Becker A."/>
            <person name="Gohl D.M."/>
            <person name="Silverstein K.A.T."/>
            <person name="Koren S."/>
            <person name="Bechman K.B."/>
            <person name="Herman A."/>
            <person name="Abrahante J.E."/>
            <person name="Garbe J."/>
        </authorList>
    </citation>
    <scope>NUCLEOTIDE SEQUENCE</scope>
    <source>
        <strain evidence="2">Duluth1</strain>
        <tissue evidence="2">Whole animal</tissue>
    </source>
</reference>
<keyword evidence="3" id="KW-1185">Reference proteome</keyword>
<feature type="compositionally biased region" description="Acidic residues" evidence="1">
    <location>
        <begin position="56"/>
        <end position="71"/>
    </location>
</feature>
<name>A0A9D4J3W9_DREPO</name>
<evidence type="ECO:0000313" key="3">
    <source>
        <dbReference type="Proteomes" id="UP000828390"/>
    </source>
</evidence>
<dbReference type="EMBL" id="JAIWYP010000007">
    <property type="protein sequence ID" value="KAH3794929.1"/>
    <property type="molecule type" value="Genomic_DNA"/>
</dbReference>
<evidence type="ECO:0000313" key="2">
    <source>
        <dbReference type="EMBL" id="KAH3794929.1"/>
    </source>
</evidence>
<proteinExistence type="predicted"/>
<feature type="region of interest" description="Disordered" evidence="1">
    <location>
        <begin position="17"/>
        <end position="71"/>
    </location>
</feature>
<reference evidence="2" key="1">
    <citation type="journal article" date="2019" name="bioRxiv">
        <title>The Genome of the Zebra Mussel, Dreissena polymorpha: A Resource for Invasive Species Research.</title>
        <authorList>
            <person name="McCartney M.A."/>
            <person name="Auch B."/>
            <person name="Kono T."/>
            <person name="Mallez S."/>
            <person name="Zhang Y."/>
            <person name="Obille A."/>
            <person name="Becker A."/>
            <person name="Abrahante J.E."/>
            <person name="Garbe J."/>
            <person name="Badalamenti J.P."/>
            <person name="Herman A."/>
            <person name="Mangelson H."/>
            <person name="Liachko I."/>
            <person name="Sullivan S."/>
            <person name="Sone E.D."/>
            <person name="Koren S."/>
            <person name="Silverstein K.A.T."/>
            <person name="Beckman K.B."/>
            <person name="Gohl D.M."/>
        </authorList>
    </citation>
    <scope>NUCLEOTIDE SEQUENCE</scope>
    <source>
        <strain evidence="2">Duluth1</strain>
        <tissue evidence="2">Whole animal</tissue>
    </source>
</reference>
<organism evidence="2 3">
    <name type="scientific">Dreissena polymorpha</name>
    <name type="common">Zebra mussel</name>
    <name type="synonym">Mytilus polymorpha</name>
    <dbReference type="NCBI Taxonomy" id="45954"/>
    <lineage>
        <taxon>Eukaryota</taxon>
        <taxon>Metazoa</taxon>
        <taxon>Spiralia</taxon>
        <taxon>Lophotrochozoa</taxon>
        <taxon>Mollusca</taxon>
        <taxon>Bivalvia</taxon>
        <taxon>Autobranchia</taxon>
        <taxon>Heteroconchia</taxon>
        <taxon>Euheterodonta</taxon>
        <taxon>Imparidentia</taxon>
        <taxon>Neoheterodontei</taxon>
        <taxon>Myida</taxon>
        <taxon>Dreissenoidea</taxon>
        <taxon>Dreissenidae</taxon>
        <taxon>Dreissena</taxon>
    </lineage>
</organism>
<comment type="caution">
    <text evidence="2">The sequence shown here is derived from an EMBL/GenBank/DDBJ whole genome shotgun (WGS) entry which is preliminary data.</text>
</comment>